<sequence>MEHLIYNPSPRALRAEIRHLQVSAGPLQVPDWELYDRLYGECQSVEPRVAWLGHNHYESSYLQNSQGQNQNQPLPMQLMFDEYGRDWDVEAVLDQNDIYAAHPSLRDRDPDVVVSSIAAFIQAWLYLGLLEAICAKPILPSYCVRGGHDDQGRHGHEHQQWLYSRNLGILLETWRRGLDGVEADFRDATLRAARICATTASTILHDLYTRLSARATEQSGPGFSRLLELVVEFEPALSALHEAIVAYSERHLQIEVRSFGPGTTMPFPSRYSQSLIARGWCRFVLASAEATVLPSLLRYIDAAGFDKTTAGHETCTSDGCKRNNVDLATYTQEHDAPDCRCRFVKPKLADVFDILNAGKIPVVQFLEQDNSLQLGAVDPDSSAASYIAFSHVWADGLGSSTEIGFPRCQLTRLDLLAGQRLKHGAWFWIDGLCVPKREPYRGKAIEMMKQTYRYATGVIVLDKGHRRLSQSAPVLEVAWAVFASGWFGRLWTYQEGFLPPWVDLELADGLYDLYGLIQTLYKTYYDGDGSPFPSVFVRDLLAVLQKVRPLDRQAKNRPKPKKLVDTFNALTRRRTSRPDDQLLVLGLLLDVDISGGMRLSGEDRWKHFYLELREIPWTVLFDRRPKLKSPPFRWAPDSWISPGQDVWLHYDEPLAVISNDGLTIELTVLVMYQSRRTSLTTLVLHVDKARYELSRPSTASSPGIESFNTIFVRHFRHEAPYANLQDNSSLLMTAGIGLLALAETAGQAIDYDFSSEWEIRLLMDDEEEIPLDAETVEARWKQTEICFT</sequence>
<reference evidence="2 3" key="1">
    <citation type="submission" date="2013-03" db="EMBL/GenBank/DDBJ databases">
        <title>The Genome Sequence of Capronia epimyces CBS 606.96.</title>
        <authorList>
            <consortium name="The Broad Institute Genomics Platform"/>
            <person name="Cuomo C."/>
            <person name="de Hoog S."/>
            <person name="Gorbushina A."/>
            <person name="Walker B."/>
            <person name="Young S.K."/>
            <person name="Zeng Q."/>
            <person name="Gargeya S."/>
            <person name="Fitzgerald M."/>
            <person name="Haas B."/>
            <person name="Abouelleil A."/>
            <person name="Allen A.W."/>
            <person name="Alvarado L."/>
            <person name="Arachchi H.M."/>
            <person name="Berlin A.M."/>
            <person name="Chapman S.B."/>
            <person name="Gainer-Dewar J."/>
            <person name="Goldberg J."/>
            <person name="Griggs A."/>
            <person name="Gujja S."/>
            <person name="Hansen M."/>
            <person name="Howarth C."/>
            <person name="Imamovic A."/>
            <person name="Ireland A."/>
            <person name="Larimer J."/>
            <person name="McCowan C."/>
            <person name="Murphy C."/>
            <person name="Pearson M."/>
            <person name="Poon T.W."/>
            <person name="Priest M."/>
            <person name="Roberts A."/>
            <person name="Saif S."/>
            <person name="Shea T."/>
            <person name="Sisk P."/>
            <person name="Sykes S."/>
            <person name="Wortman J."/>
            <person name="Nusbaum C."/>
            <person name="Birren B."/>
        </authorList>
    </citation>
    <scope>NUCLEOTIDE SEQUENCE [LARGE SCALE GENOMIC DNA]</scope>
    <source>
        <strain evidence="2 3">CBS 606.96</strain>
    </source>
</reference>
<gene>
    <name evidence="2" type="ORF">A1O3_07178</name>
</gene>
<name>W9XU97_9EURO</name>
<evidence type="ECO:0000313" key="2">
    <source>
        <dbReference type="EMBL" id="EXJ80890.1"/>
    </source>
</evidence>
<dbReference type="STRING" id="1182542.W9XU97"/>
<evidence type="ECO:0000313" key="3">
    <source>
        <dbReference type="Proteomes" id="UP000019478"/>
    </source>
</evidence>
<feature type="domain" description="Heterokaryon incompatibility" evidence="1">
    <location>
        <begin position="386"/>
        <end position="466"/>
    </location>
</feature>
<dbReference type="eggNOG" id="ENOG502S16F">
    <property type="taxonomic scope" value="Eukaryota"/>
</dbReference>
<organism evidence="2 3">
    <name type="scientific">Capronia epimyces CBS 606.96</name>
    <dbReference type="NCBI Taxonomy" id="1182542"/>
    <lineage>
        <taxon>Eukaryota</taxon>
        <taxon>Fungi</taxon>
        <taxon>Dikarya</taxon>
        <taxon>Ascomycota</taxon>
        <taxon>Pezizomycotina</taxon>
        <taxon>Eurotiomycetes</taxon>
        <taxon>Chaetothyriomycetidae</taxon>
        <taxon>Chaetothyriales</taxon>
        <taxon>Herpotrichiellaceae</taxon>
        <taxon>Capronia</taxon>
    </lineage>
</organism>
<dbReference type="PANTHER" id="PTHR39596">
    <property type="match status" value="1"/>
</dbReference>
<dbReference type="Proteomes" id="UP000019478">
    <property type="component" value="Unassembled WGS sequence"/>
</dbReference>
<dbReference type="EMBL" id="AMGY01000006">
    <property type="protein sequence ID" value="EXJ80890.1"/>
    <property type="molecule type" value="Genomic_DNA"/>
</dbReference>
<dbReference type="RefSeq" id="XP_007735478.1">
    <property type="nucleotide sequence ID" value="XM_007737288.1"/>
</dbReference>
<proteinExistence type="predicted"/>
<dbReference type="OrthoDB" id="2426273at2759"/>
<comment type="caution">
    <text evidence="2">The sequence shown here is derived from an EMBL/GenBank/DDBJ whole genome shotgun (WGS) entry which is preliminary data.</text>
</comment>
<keyword evidence="3" id="KW-1185">Reference proteome</keyword>
<accession>W9XU97</accession>
<dbReference type="HOGENOM" id="CLU_009388_4_1_1"/>
<dbReference type="GeneID" id="19171278"/>
<evidence type="ECO:0000259" key="1">
    <source>
        <dbReference type="Pfam" id="PF06985"/>
    </source>
</evidence>
<dbReference type="InterPro" id="IPR010730">
    <property type="entry name" value="HET"/>
</dbReference>
<dbReference type="Pfam" id="PF06985">
    <property type="entry name" value="HET"/>
    <property type="match status" value="1"/>
</dbReference>
<dbReference type="PANTHER" id="PTHR39596:SF2">
    <property type="entry name" value="HET DOMAIN PROTEIN (AFU_ORTHOLOGUE AFUA_1G17550)-RELATED"/>
    <property type="match status" value="1"/>
</dbReference>
<dbReference type="AlphaFoldDB" id="W9XU97"/>
<protein>
    <recommendedName>
        <fullName evidence="1">Heterokaryon incompatibility domain-containing protein</fullName>
    </recommendedName>
</protein>